<dbReference type="EMBL" id="CM007371">
    <property type="protein sequence ID" value="OIW01354.1"/>
    <property type="molecule type" value="Genomic_DNA"/>
</dbReference>
<dbReference type="AlphaFoldDB" id="A0A1J7H4C8"/>
<proteinExistence type="predicted"/>
<dbReference type="PANTHER" id="PTHR44259:SF114">
    <property type="entry name" value="OS06G0707300 PROTEIN"/>
    <property type="match status" value="1"/>
</dbReference>
<evidence type="ECO:0000259" key="2">
    <source>
        <dbReference type="PROSITE" id="PS50181"/>
    </source>
</evidence>
<feature type="domain" description="F-box" evidence="2">
    <location>
        <begin position="33"/>
        <end position="82"/>
    </location>
</feature>
<dbReference type="PANTHER" id="PTHR44259">
    <property type="entry name" value="OS07G0183000 PROTEIN-RELATED"/>
    <property type="match status" value="1"/>
</dbReference>
<keyword evidence="4" id="KW-1185">Reference proteome</keyword>
<dbReference type="InterPro" id="IPR036047">
    <property type="entry name" value="F-box-like_dom_sf"/>
</dbReference>
<evidence type="ECO:0000256" key="1">
    <source>
        <dbReference type="SAM" id="MobiDB-lite"/>
    </source>
</evidence>
<gene>
    <name evidence="3" type="ORF">TanjilG_20536</name>
</gene>
<evidence type="ECO:0000313" key="4">
    <source>
        <dbReference type="Proteomes" id="UP000188354"/>
    </source>
</evidence>
<dbReference type="PROSITE" id="PS50181">
    <property type="entry name" value="FBOX"/>
    <property type="match status" value="1"/>
</dbReference>
<dbReference type="InterPro" id="IPR001810">
    <property type="entry name" value="F-box_dom"/>
</dbReference>
<dbReference type="SUPFAM" id="SSF81383">
    <property type="entry name" value="F-box domain"/>
    <property type="match status" value="1"/>
</dbReference>
<feature type="region of interest" description="Disordered" evidence="1">
    <location>
        <begin position="1"/>
        <end position="21"/>
    </location>
</feature>
<organism evidence="3 4">
    <name type="scientific">Lupinus angustifolius</name>
    <name type="common">Narrow-leaved blue lupine</name>
    <dbReference type="NCBI Taxonomy" id="3871"/>
    <lineage>
        <taxon>Eukaryota</taxon>
        <taxon>Viridiplantae</taxon>
        <taxon>Streptophyta</taxon>
        <taxon>Embryophyta</taxon>
        <taxon>Tracheophyta</taxon>
        <taxon>Spermatophyta</taxon>
        <taxon>Magnoliopsida</taxon>
        <taxon>eudicotyledons</taxon>
        <taxon>Gunneridae</taxon>
        <taxon>Pentapetalae</taxon>
        <taxon>rosids</taxon>
        <taxon>fabids</taxon>
        <taxon>Fabales</taxon>
        <taxon>Fabaceae</taxon>
        <taxon>Papilionoideae</taxon>
        <taxon>50 kb inversion clade</taxon>
        <taxon>genistoids sensu lato</taxon>
        <taxon>core genistoids</taxon>
        <taxon>Genisteae</taxon>
        <taxon>Lupinus</taxon>
    </lineage>
</organism>
<dbReference type="Pfam" id="PF00646">
    <property type="entry name" value="F-box"/>
    <property type="match status" value="1"/>
</dbReference>
<reference evidence="3 4" key="1">
    <citation type="journal article" date="2017" name="Plant Biotechnol. J.">
        <title>A comprehensive draft genome sequence for lupin (Lupinus angustifolius), an emerging health food: insights into plant-microbe interactions and legume evolution.</title>
        <authorList>
            <person name="Hane J.K."/>
            <person name="Ming Y."/>
            <person name="Kamphuis L.G."/>
            <person name="Nelson M.N."/>
            <person name="Garg G."/>
            <person name="Atkins C.A."/>
            <person name="Bayer P.E."/>
            <person name="Bravo A."/>
            <person name="Bringans S."/>
            <person name="Cannon S."/>
            <person name="Edwards D."/>
            <person name="Foley R."/>
            <person name="Gao L.L."/>
            <person name="Harrison M.J."/>
            <person name="Huang W."/>
            <person name="Hurgobin B."/>
            <person name="Li S."/>
            <person name="Liu C.W."/>
            <person name="McGrath A."/>
            <person name="Morahan G."/>
            <person name="Murray J."/>
            <person name="Weller J."/>
            <person name="Jian J."/>
            <person name="Singh K.B."/>
        </authorList>
    </citation>
    <scope>NUCLEOTIDE SEQUENCE [LARGE SCALE GENOMIC DNA]</scope>
    <source>
        <strain evidence="4">cv. Tanjil</strain>
        <tissue evidence="3">Whole plant</tissue>
    </source>
</reference>
<dbReference type="Gene3D" id="1.20.1280.50">
    <property type="match status" value="1"/>
</dbReference>
<dbReference type="Gramene" id="OIW01354">
    <property type="protein sequence ID" value="OIW01354"/>
    <property type="gene ID" value="TanjilG_20536"/>
</dbReference>
<dbReference type="SMART" id="SM00256">
    <property type="entry name" value="FBOX"/>
    <property type="match status" value="1"/>
</dbReference>
<dbReference type="Proteomes" id="UP000188354">
    <property type="component" value="Chromosome LG11"/>
</dbReference>
<dbReference type="InterPro" id="IPR050942">
    <property type="entry name" value="F-box_BR-signaling"/>
</dbReference>
<sequence length="449" mass="51487">MHDMEEEEEHDEGIVERENKGKQNMLIGKDDEYSKWTHIPTDILEMIMKRLKLIDYLRTSAVCSSWKATFTEVIANKHIKPLPELPLVILQSQKIPTSASSVLRIKSEEICSKMEFSSVINKNTMLHDINHIYHGIVEGWMILSISLFVGTAKIIFFLNPITSDVVIVPSPLKFPSNSPIPSTSNLKMGRMVASSSPKCKDCVLVCLFTDYAHIAYCRVNFDKSWKMIEAKGDVENFLDVEIFNGKLYVTTYMPNIAILVYDLPDSTENPPKPIVLAEIPPIRPLPESRTHENQIHVKGNVIRFLTTGYAAEELLLIYLFNNYVFENDNVAYMNVVKQYASPPQVTKCEVFKLDTRSNKWVKLDHLGDRVIFLGYDKSYVMSRTLLNCSEELIAENSVYFALYFPCPEPWSKAQLGRLCLTDNKIKYFSLEEFGVELYAYPSWFLPSAW</sequence>
<name>A0A1J7H4C8_LUPAN</name>
<accession>A0A1J7H4C8</accession>
<dbReference type="Pfam" id="PF03478">
    <property type="entry name" value="Beta-prop_KIB1-4"/>
    <property type="match status" value="1"/>
</dbReference>
<evidence type="ECO:0000313" key="3">
    <source>
        <dbReference type="EMBL" id="OIW01354.1"/>
    </source>
</evidence>
<protein>
    <recommendedName>
        <fullName evidence="2">F-box domain-containing protein</fullName>
    </recommendedName>
</protein>
<feature type="compositionally biased region" description="Acidic residues" evidence="1">
    <location>
        <begin position="1"/>
        <end position="11"/>
    </location>
</feature>
<dbReference type="InterPro" id="IPR005174">
    <property type="entry name" value="KIB1-4_b-propeller"/>
</dbReference>
<dbReference type="OMA" id="EWIKCES"/>
<feature type="compositionally biased region" description="Basic and acidic residues" evidence="1">
    <location>
        <begin position="12"/>
        <end position="21"/>
    </location>
</feature>